<dbReference type="Gene3D" id="3.30.70.2740">
    <property type="match status" value="1"/>
</dbReference>
<dbReference type="SUPFAM" id="SSF55103">
    <property type="entry name" value="FAD-linked oxidases, C-terminal domain"/>
    <property type="match status" value="1"/>
</dbReference>
<dbReference type="Proteomes" id="UP000257032">
    <property type="component" value="Unassembled WGS sequence"/>
</dbReference>
<evidence type="ECO:0000259" key="8">
    <source>
        <dbReference type="PROSITE" id="PS51387"/>
    </source>
</evidence>
<dbReference type="GO" id="GO:0008720">
    <property type="term" value="F:D-lactate dehydrogenase (NAD+) activity"/>
    <property type="evidence" value="ECO:0007669"/>
    <property type="project" value="TreeGrafter"/>
</dbReference>
<dbReference type="Pfam" id="PF01565">
    <property type="entry name" value="FAD_binding_4"/>
    <property type="match status" value="1"/>
</dbReference>
<dbReference type="InterPro" id="IPR016169">
    <property type="entry name" value="FAD-bd_PCMH_sub2"/>
</dbReference>
<dbReference type="Pfam" id="PF02913">
    <property type="entry name" value="FAD-oxidase_C"/>
    <property type="match status" value="1"/>
</dbReference>
<comment type="similarity">
    <text evidence="2">Belongs to the FAD-binding oxidoreductase/transferase type 4 family.</text>
</comment>
<keyword evidence="6" id="KW-0560">Oxidoreductase</keyword>
<dbReference type="PANTHER" id="PTHR11748">
    <property type="entry name" value="D-LACTATE DEHYDROGENASE"/>
    <property type="match status" value="1"/>
</dbReference>
<dbReference type="InterPro" id="IPR036318">
    <property type="entry name" value="FAD-bd_PCMH-like_sf"/>
</dbReference>
<evidence type="ECO:0000313" key="9">
    <source>
        <dbReference type="EMBL" id="RDY71636.1"/>
    </source>
</evidence>
<keyword evidence="5" id="KW-0809">Transit peptide</keyword>
<dbReference type="AlphaFoldDB" id="A0A3D8VQG3"/>
<name>A0A3D8VQG3_9BACI</name>
<dbReference type="EC" id="1.1.2.4" evidence="7"/>
<evidence type="ECO:0000256" key="4">
    <source>
        <dbReference type="ARBA" id="ARBA00022827"/>
    </source>
</evidence>
<keyword evidence="3" id="KW-0285">Flavoprotein</keyword>
<dbReference type="Gene3D" id="1.10.45.10">
    <property type="entry name" value="Vanillyl-alcohol Oxidase, Chain A, domain 4"/>
    <property type="match status" value="1"/>
</dbReference>
<evidence type="ECO:0000256" key="6">
    <source>
        <dbReference type="ARBA" id="ARBA00023002"/>
    </source>
</evidence>
<sequence length="460" mass="50039">MIEVIEALIQATSEDRVTTNETILAQHGKDEAYSEPRNPDVVVFPVTSEEVSAIIEVANEFQVPVVPFGLGTSLEGHVIPYHGGISLDFSSMNQHIEVKPDDFLVTVDPGVTRSQLNKKLKPYGLFFSVDPGADATLGGMAATNASGTTAVKYGVMKDQVRSLEVVLPNGKIIQTGTHAAKSSSGYHLSSLFVGSEGTLGCITKLTLQVYGIPETIVAARVSFKHLNQAVEAVIQLLSAGIELARVELVDEVSIKQVNESNDKNYKEAPTLFIEFHGNEASVQHDISFAEELLADAEGMDIEFEKDVKGRNELWEARHNLAYSFVHGHPGKKMMVTDVCLPISQLALGIQHAREQMDALSLDGALLGHVGDGNFHALLMIDSDNVEEKRKADLFNETIVHHALQRGGTCTGEHGVGVGKIKYQQLEHGDSLEVMQQIKQVLDPNQIMNPGKIFDRVEGAE</sequence>
<dbReference type="RefSeq" id="WP_115893709.1">
    <property type="nucleotide sequence ID" value="NZ_QTLC01000028.1"/>
</dbReference>
<reference evidence="9 10" key="1">
    <citation type="submission" date="2018-08" db="EMBL/GenBank/DDBJ databases">
        <title>Genome sequence of strict halophilic Halobacillus trueperi SS1 isolated from Lunsu, a salty water body of North West Himalayas.</title>
        <authorList>
            <person name="Gupta S."/>
            <person name="Sharma P."/>
            <person name="Dev K."/>
            <person name="Baumler D."/>
            <person name="Sourirajan A."/>
        </authorList>
    </citation>
    <scope>NUCLEOTIDE SEQUENCE [LARGE SCALE GENOMIC DNA]</scope>
    <source>
        <strain evidence="9 10">SS1</strain>
    </source>
</reference>
<dbReference type="PROSITE" id="PS51387">
    <property type="entry name" value="FAD_PCMH"/>
    <property type="match status" value="1"/>
</dbReference>
<comment type="caution">
    <text evidence="9">The sequence shown here is derived from an EMBL/GenBank/DDBJ whole genome shotgun (WGS) entry which is preliminary data.</text>
</comment>
<dbReference type="FunFam" id="3.30.70.2740:FF:000001">
    <property type="entry name" value="D-lactate dehydrogenase mitochondrial"/>
    <property type="match status" value="1"/>
</dbReference>
<evidence type="ECO:0000256" key="3">
    <source>
        <dbReference type="ARBA" id="ARBA00022630"/>
    </source>
</evidence>
<feature type="domain" description="FAD-binding PCMH-type" evidence="8">
    <location>
        <begin position="35"/>
        <end position="212"/>
    </location>
</feature>
<organism evidence="9 10">
    <name type="scientific">Halobacillus trueperi</name>
    <dbReference type="NCBI Taxonomy" id="156205"/>
    <lineage>
        <taxon>Bacteria</taxon>
        <taxon>Bacillati</taxon>
        <taxon>Bacillota</taxon>
        <taxon>Bacilli</taxon>
        <taxon>Bacillales</taxon>
        <taxon>Bacillaceae</taxon>
        <taxon>Halobacillus</taxon>
    </lineage>
</organism>
<evidence type="ECO:0000256" key="5">
    <source>
        <dbReference type="ARBA" id="ARBA00022946"/>
    </source>
</evidence>
<keyword evidence="4" id="KW-0274">FAD</keyword>
<evidence type="ECO:0000313" key="10">
    <source>
        <dbReference type="Proteomes" id="UP000257032"/>
    </source>
</evidence>
<dbReference type="InterPro" id="IPR016166">
    <property type="entry name" value="FAD-bd_PCMH"/>
</dbReference>
<dbReference type="GO" id="GO:0004458">
    <property type="term" value="F:D-lactate dehydrogenase (cytochrome) activity"/>
    <property type="evidence" value="ECO:0007669"/>
    <property type="project" value="UniProtKB-EC"/>
</dbReference>
<dbReference type="FunFam" id="3.30.465.10:FF:000016">
    <property type="entry name" value="probable D-lactate dehydrogenase, mitochondrial"/>
    <property type="match status" value="1"/>
</dbReference>
<dbReference type="GO" id="GO:1903457">
    <property type="term" value="P:lactate catabolic process"/>
    <property type="evidence" value="ECO:0007669"/>
    <property type="project" value="TreeGrafter"/>
</dbReference>
<dbReference type="EMBL" id="QTLC01000028">
    <property type="protein sequence ID" value="RDY71636.1"/>
    <property type="molecule type" value="Genomic_DNA"/>
</dbReference>
<dbReference type="InterPro" id="IPR016171">
    <property type="entry name" value="Vanillyl_alc_oxidase_C-sub2"/>
</dbReference>
<comment type="cofactor">
    <cofactor evidence="1">
        <name>FAD</name>
        <dbReference type="ChEBI" id="CHEBI:57692"/>
    </cofactor>
</comment>
<evidence type="ECO:0000256" key="2">
    <source>
        <dbReference type="ARBA" id="ARBA00008000"/>
    </source>
</evidence>
<protein>
    <recommendedName>
        <fullName evidence="7">D-lactate dehydrogenase (cytochrome)</fullName>
        <ecNumber evidence="7">1.1.2.4</ecNumber>
    </recommendedName>
</protein>
<dbReference type="FunFam" id="1.10.45.10:FF:000001">
    <property type="entry name" value="D-lactate dehydrogenase mitochondrial"/>
    <property type="match status" value="1"/>
</dbReference>
<dbReference type="GO" id="GO:0071949">
    <property type="term" value="F:FAD binding"/>
    <property type="evidence" value="ECO:0007669"/>
    <property type="project" value="InterPro"/>
</dbReference>
<dbReference type="InterPro" id="IPR004113">
    <property type="entry name" value="FAD-bd_oxidored_4_C"/>
</dbReference>
<dbReference type="InterPro" id="IPR006094">
    <property type="entry name" value="Oxid_FAD_bind_N"/>
</dbReference>
<gene>
    <name evidence="9" type="ORF">DXT76_06420</name>
</gene>
<evidence type="ECO:0000256" key="1">
    <source>
        <dbReference type="ARBA" id="ARBA00001974"/>
    </source>
</evidence>
<dbReference type="PANTHER" id="PTHR11748:SF111">
    <property type="entry name" value="D-LACTATE DEHYDROGENASE, MITOCHONDRIAL-RELATED"/>
    <property type="match status" value="1"/>
</dbReference>
<dbReference type="SUPFAM" id="SSF56176">
    <property type="entry name" value="FAD-binding/transporter-associated domain-like"/>
    <property type="match status" value="1"/>
</dbReference>
<dbReference type="Gene3D" id="3.30.465.10">
    <property type="match status" value="1"/>
</dbReference>
<dbReference type="InterPro" id="IPR016164">
    <property type="entry name" value="FAD-linked_Oxase-like_C"/>
</dbReference>
<accession>A0A3D8VQG3</accession>
<proteinExistence type="inferred from homology"/>
<evidence type="ECO:0000256" key="7">
    <source>
        <dbReference type="ARBA" id="ARBA00038897"/>
    </source>
</evidence>